<evidence type="ECO:0000313" key="1">
    <source>
        <dbReference type="EMBL" id="KAI4461841.1"/>
    </source>
</evidence>
<proteinExistence type="predicted"/>
<comment type="caution">
    <text evidence="1">The sequence shown here is derived from an EMBL/GenBank/DDBJ whole genome shotgun (WGS) entry which is preliminary data.</text>
</comment>
<dbReference type="EMBL" id="CM043019">
    <property type="protein sequence ID" value="KAI4461841.1"/>
    <property type="molecule type" value="Genomic_DNA"/>
</dbReference>
<gene>
    <name evidence="1" type="ORF">MML48_5g00009059</name>
</gene>
<organism evidence="1 2">
    <name type="scientific">Holotrichia oblita</name>
    <name type="common">Chafer beetle</name>
    <dbReference type="NCBI Taxonomy" id="644536"/>
    <lineage>
        <taxon>Eukaryota</taxon>
        <taxon>Metazoa</taxon>
        <taxon>Ecdysozoa</taxon>
        <taxon>Arthropoda</taxon>
        <taxon>Hexapoda</taxon>
        <taxon>Insecta</taxon>
        <taxon>Pterygota</taxon>
        <taxon>Neoptera</taxon>
        <taxon>Endopterygota</taxon>
        <taxon>Coleoptera</taxon>
        <taxon>Polyphaga</taxon>
        <taxon>Scarabaeiformia</taxon>
        <taxon>Scarabaeidae</taxon>
        <taxon>Melolonthinae</taxon>
        <taxon>Holotrichia</taxon>
    </lineage>
</organism>
<sequence>MKVWYSGFNLYNQFHISREHIVNDFSVFKYGTIQNLVFSHTYIAAQNANTITFYGRVSSNLSIQEVRNISQIAAVDNITYILYNDGTIKKVDTASGEITDVPNFLQTENPGTSDYITKIACGSKMNVAVSYNNDVYNIPNKIEYNGKRVKDVASGHEHCLILDNYGNVYSFGNGLRGQLGHGALENLMNPTLIDALAGVKINKIAAGGWHSCAVSDSGDLYTWGWNRNGQLAVPTRDPSVFATPQLINFQNDDYNVNNVACGSNHTVILVGSQVYGAGWNKYKQLGSISNENIYEFKLLKNFCFDEILSVTCGPWCTAVITK</sequence>
<accession>A0ACB9T4X8</accession>
<keyword evidence="2" id="KW-1185">Reference proteome</keyword>
<name>A0ACB9T4X8_HOLOL</name>
<dbReference type="Proteomes" id="UP001056778">
    <property type="component" value="Chromosome 5"/>
</dbReference>
<evidence type="ECO:0000313" key="2">
    <source>
        <dbReference type="Proteomes" id="UP001056778"/>
    </source>
</evidence>
<protein>
    <submittedName>
        <fullName evidence="1">Regulator of chromosome condensation (Rcc1) repeat</fullName>
    </submittedName>
</protein>
<reference evidence="1" key="1">
    <citation type="submission" date="2022-04" db="EMBL/GenBank/DDBJ databases">
        <title>Chromosome-scale genome assembly of Holotrichia oblita Faldermann.</title>
        <authorList>
            <person name="Rongchong L."/>
        </authorList>
    </citation>
    <scope>NUCLEOTIDE SEQUENCE</scope>
    <source>
        <strain evidence="1">81SQS9</strain>
    </source>
</reference>